<name>A0A1R1YQA3_9FUNG</name>
<evidence type="ECO:0000256" key="4">
    <source>
        <dbReference type="ARBA" id="ARBA00022833"/>
    </source>
</evidence>
<evidence type="ECO:0000256" key="3">
    <source>
        <dbReference type="ARBA" id="ARBA00022723"/>
    </source>
</evidence>
<comment type="similarity">
    <text evidence="2">Belongs to the CDIP1/LITAF family.</text>
</comment>
<comment type="subcellular location">
    <subcellularLocation>
        <location evidence="1">Membrane</location>
        <topology evidence="1">Peripheral membrane protein</topology>
    </subcellularLocation>
</comment>
<gene>
    <name evidence="9" type="ORF">AYI69_g1424</name>
</gene>
<dbReference type="GO" id="GO:0016020">
    <property type="term" value="C:membrane"/>
    <property type="evidence" value="ECO:0007669"/>
    <property type="project" value="UniProtKB-SubCell"/>
</dbReference>
<dbReference type="OrthoDB" id="5599753at2759"/>
<evidence type="ECO:0000313" key="10">
    <source>
        <dbReference type="Proteomes" id="UP000187429"/>
    </source>
</evidence>
<dbReference type="PROSITE" id="PS51837">
    <property type="entry name" value="LITAF"/>
    <property type="match status" value="1"/>
</dbReference>
<dbReference type="SMART" id="SM00714">
    <property type="entry name" value="LITAF"/>
    <property type="match status" value="1"/>
</dbReference>
<keyword evidence="5 7" id="KW-0472">Membrane</keyword>
<comment type="caution">
    <text evidence="9">The sequence shown here is derived from an EMBL/GenBank/DDBJ whole genome shotgun (WGS) entry which is preliminary data.</text>
</comment>
<dbReference type="PANTHER" id="PTHR23292">
    <property type="entry name" value="LIPOPOLYSACCHARIDE-INDUCED TUMOR NECROSIS FACTOR-ALPHA FACTOR"/>
    <property type="match status" value="1"/>
</dbReference>
<evidence type="ECO:0000256" key="2">
    <source>
        <dbReference type="ARBA" id="ARBA00005975"/>
    </source>
</evidence>
<sequence>MRVPSTSPRQNPPAYTNYDDDEQKTSYAHYNSHPPQTYPFKDTSFSPTPIHKSSIGIGSSFYTSGSILQKFNGIPVNITCPCCSQNIITKIKRKPGKKTVIVVIFSALIFWPLMWVPLLIKQLKDKHHTCPYCNVDLGKAIYIETAAP</sequence>
<dbReference type="InterPro" id="IPR006629">
    <property type="entry name" value="LITAF"/>
</dbReference>
<proteinExistence type="inferred from homology"/>
<accession>A0A1R1YQA3</accession>
<keyword evidence="10" id="KW-1185">Reference proteome</keyword>
<evidence type="ECO:0000256" key="7">
    <source>
        <dbReference type="SAM" id="Phobius"/>
    </source>
</evidence>
<protein>
    <submittedName>
        <fullName evidence="9">Cell death-inducing p53-target protein 1</fullName>
    </submittedName>
</protein>
<reference evidence="10" key="1">
    <citation type="submission" date="2017-01" db="EMBL/GenBank/DDBJ databases">
        <authorList>
            <person name="Wang Y."/>
            <person name="White M."/>
            <person name="Kvist S."/>
            <person name="Moncalvo J.-M."/>
        </authorList>
    </citation>
    <scope>NUCLEOTIDE SEQUENCE [LARGE SCALE GENOMIC DNA]</scope>
    <source>
        <strain evidence="10">ID-206-W2</strain>
    </source>
</reference>
<evidence type="ECO:0000313" key="9">
    <source>
        <dbReference type="EMBL" id="OMJ29079.1"/>
    </source>
</evidence>
<keyword evidence="7" id="KW-1133">Transmembrane helix</keyword>
<dbReference type="PANTHER" id="PTHR23292:SF6">
    <property type="entry name" value="FI16602P1-RELATED"/>
    <property type="match status" value="1"/>
</dbReference>
<dbReference type="GO" id="GO:0008270">
    <property type="term" value="F:zinc ion binding"/>
    <property type="evidence" value="ECO:0007669"/>
    <property type="project" value="TreeGrafter"/>
</dbReference>
<dbReference type="EMBL" id="LSSM01000384">
    <property type="protein sequence ID" value="OMJ29079.1"/>
    <property type="molecule type" value="Genomic_DNA"/>
</dbReference>
<dbReference type="Pfam" id="PF10601">
    <property type="entry name" value="zf-LITAF-like"/>
    <property type="match status" value="1"/>
</dbReference>
<feature type="domain" description="LITAF" evidence="8">
    <location>
        <begin position="59"/>
        <end position="142"/>
    </location>
</feature>
<keyword evidence="4" id="KW-0862">Zinc</keyword>
<feature type="transmembrane region" description="Helical" evidence="7">
    <location>
        <begin position="100"/>
        <end position="120"/>
    </location>
</feature>
<evidence type="ECO:0000256" key="1">
    <source>
        <dbReference type="ARBA" id="ARBA00004170"/>
    </source>
</evidence>
<keyword evidence="3" id="KW-0479">Metal-binding</keyword>
<evidence type="ECO:0000259" key="8">
    <source>
        <dbReference type="PROSITE" id="PS51837"/>
    </source>
</evidence>
<feature type="region of interest" description="Disordered" evidence="6">
    <location>
        <begin position="1"/>
        <end position="21"/>
    </location>
</feature>
<keyword evidence="7" id="KW-0812">Transmembrane</keyword>
<evidence type="ECO:0000256" key="6">
    <source>
        <dbReference type="SAM" id="MobiDB-lite"/>
    </source>
</evidence>
<evidence type="ECO:0000256" key="5">
    <source>
        <dbReference type="ARBA" id="ARBA00023136"/>
    </source>
</evidence>
<dbReference type="InterPro" id="IPR037519">
    <property type="entry name" value="LITAF_fam"/>
</dbReference>
<dbReference type="Proteomes" id="UP000187429">
    <property type="component" value="Unassembled WGS sequence"/>
</dbReference>
<organism evidence="9 10">
    <name type="scientific">Smittium culicis</name>
    <dbReference type="NCBI Taxonomy" id="133412"/>
    <lineage>
        <taxon>Eukaryota</taxon>
        <taxon>Fungi</taxon>
        <taxon>Fungi incertae sedis</taxon>
        <taxon>Zoopagomycota</taxon>
        <taxon>Kickxellomycotina</taxon>
        <taxon>Harpellomycetes</taxon>
        <taxon>Harpellales</taxon>
        <taxon>Legeriomycetaceae</taxon>
        <taxon>Smittium</taxon>
    </lineage>
</organism>
<dbReference type="AlphaFoldDB" id="A0A1R1YQA3"/>